<dbReference type="EMBL" id="SRMP02000012">
    <property type="protein sequence ID" value="MFN0291519.1"/>
    <property type="molecule type" value="Genomic_DNA"/>
</dbReference>
<dbReference type="Proteomes" id="UP001517367">
    <property type="component" value="Unassembled WGS sequence"/>
</dbReference>
<sequence>MINIKNEIRHLIFSNGSFGQTNDLKKIQNFLRGYAETSVNAKKPKFLKSEEALALMHFAEKENLIYLDEISEDQFISAGAEQRVYHYDGFSIIKTNSGVFYEYWLDYFNSLLIHNYFFPTTKYDFLGFKIINDDLHAVVKQEFIITNGNTDLSKVKKFLLFNGFENNRNNDYINKSLGIIFEDLHDENVLVNDDVLFFIDTVFYLTETFYIA</sequence>
<protein>
    <submittedName>
        <fullName evidence="1">Uncharacterized protein</fullName>
    </submittedName>
</protein>
<reference evidence="1 2" key="1">
    <citation type="submission" date="2024-12" db="EMBL/GenBank/DDBJ databases">
        <authorList>
            <person name="Hu S."/>
        </authorList>
    </citation>
    <scope>NUCLEOTIDE SEQUENCE [LARGE SCALE GENOMIC DNA]</scope>
    <source>
        <strain evidence="1 2">P-25</strain>
    </source>
</reference>
<gene>
    <name evidence="1" type="ORF">E5L68_008940</name>
</gene>
<evidence type="ECO:0000313" key="2">
    <source>
        <dbReference type="Proteomes" id="UP001517367"/>
    </source>
</evidence>
<organism evidence="1 2">
    <name type="scientific">Pedobacter helvus</name>
    <dbReference type="NCBI Taxonomy" id="2563444"/>
    <lineage>
        <taxon>Bacteria</taxon>
        <taxon>Pseudomonadati</taxon>
        <taxon>Bacteroidota</taxon>
        <taxon>Sphingobacteriia</taxon>
        <taxon>Sphingobacteriales</taxon>
        <taxon>Sphingobacteriaceae</taxon>
        <taxon>Pedobacter</taxon>
    </lineage>
</organism>
<proteinExistence type="predicted"/>
<comment type="caution">
    <text evidence="1">The sequence shown here is derived from an EMBL/GenBank/DDBJ whole genome shotgun (WGS) entry which is preliminary data.</text>
</comment>
<accession>A0ABW9JGK1</accession>
<keyword evidence="2" id="KW-1185">Reference proteome</keyword>
<dbReference type="InterPro" id="IPR041055">
    <property type="entry name" value="Kinase-PolyVal"/>
</dbReference>
<name>A0ABW9JGK1_9SPHI</name>
<evidence type="ECO:0000313" key="1">
    <source>
        <dbReference type="EMBL" id="MFN0291519.1"/>
    </source>
</evidence>
<dbReference type="Pfam" id="PF18762">
    <property type="entry name" value="Kinase-PolyVal"/>
    <property type="match status" value="1"/>
</dbReference>
<dbReference type="RefSeq" id="WP_138728122.1">
    <property type="nucleotide sequence ID" value="NZ_SRMP02000012.1"/>
</dbReference>